<evidence type="ECO:0000259" key="10">
    <source>
        <dbReference type="Pfam" id="PF00580"/>
    </source>
</evidence>
<gene>
    <name evidence="12" type="ORF">TWF694_011334</name>
</gene>
<evidence type="ECO:0000256" key="7">
    <source>
        <dbReference type="ARBA" id="ARBA00034808"/>
    </source>
</evidence>
<protein>
    <recommendedName>
        <fullName evidence="7">DNA 3'-5' helicase</fullName>
        <ecNumber evidence="7">5.6.2.4</ecNumber>
    </recommendedName>
</protein>
<keyword evidence="1" id="KW-0547">Nucleotide-binding</keyword>
<proteinExistence type="predicted"/>
<dbReference type="PANTHER" id="PTHR11070:SF30">
    <property type="entry name" value="F-BOX DNA HELICASE 1"/>
    <property type="match status" value="1"/>
</dbReference>
<dbReference type="GO" id="GO:0003677">
    <property type="term" value="F:DNA binding"/>
    <property type="evidence" value="ECO:0007669"/>
    <property type="project" value="InterPro"/>
</dbReference>
<evidence type="ECO:0000259" key="11">
    <source>
        <dbReference type="Pfam" id="PF13361"/>
    </source>
</evidence>
<comment type="catalytic activity">
    <reaction evidence="8">
        <text>ATP + H2O = ADP + phosphate + H(+)</text>
        <dbReference type="Rhea" id="RHEA:13065"/>
        <dbReference type="ChEBI" id="CHEBI:15377"/>
        <dbReference type="ChEBI" id="CHEBI:15378"/>
        <dbReference type="ChEBI" id="CHEBI:30616"/>
        <dbReference type="ChEBI" id="CHEBI:43474"/>
        <dbReference type="ChEBI" id="CHEBI:456216"/>
        <dbReference type="EC" id="5.6.2.4"/>
    </reaction>
</comment>
<feature type="domain" description="UvrD-like helicase C-terminal" evidence="11">
    <location>
        <begin position="840"/>
        <end position="904"/>
    </location>
</feature>
<dbReference type="EMBL" id="JAVHJO010000009">
    <property type="protein sequence ID" value="KAK6537136.1"/>
    <property type="molecule type" value="Genomic_DNA"/>
</dbReference>
<keyword evidence="5" id="KW-0413">Isomerase</keyword>
<dbReference type="SUPFAM" id="SSF52540">
    <property type="entry name" value="P-loop containing nucleoside triphosphate hydrolases"/>
    <property type="match status" value="1"/>
</dbReference>
<evidence type="ECO:0000313" key="13">
    <source>
        <dbReference type="Proteomes" id="UP001365542"/>
    </source>
</evidence>
<evidence type="ECO:0000256" key="6">
    <source>
        <dbReference type="ARBA" id="ARBA00034617"/>
    </source>
</evidence>
<evidence type="ECO:0000256" key="2">
    <source>
        <dbReference type="ARBA" id="ARBA00022801"/>
    </source>
</evidence>
<dbReference type="InterPro" id="IPR014016">
    <property type="entry name" value="UvrD-like_ATP-bd"/>
</dbReference>
<evidence type="ECO:0000256" key="8">
    <source>
        <dbReference type="ARBA" id="ARBA00048988"/>
    </source>
</evidence>
<dbReference type="InterPro" id="IPR000212">
    <property type="entry name" value="DNA_helicase_UvrD/REP"/>
</dbReference>
<dbReference type="Proteomes" id="UP001365542">
    <property type="component" value="Unassembled WGS sequence"/>
</dbReference>
<comment type="caution">
    <text evidence="12">The sequence shown here is derived from an EMBL/GenBank/DDBJ whole genome shotgun (WGS) entry which is preliminary data.</text>
</comment>
<keyword evidence="4" id="KW-0067">ATP-binding</keyword>
<dbReference type="InterPro" id="IPR014017">
    <property type="entry name" value="DNA_helicase_UvrD-like_C"/>
</dbReference>
<dbReference type="GO" id="GO:0031297">
    <property type="term" value="P:replication fork processing"/>
    <property type="evidence" value="ECO:0007669"/>
    <property type="project" value="TreeGrafter"/>
</dbReference>
<dbReference type="GO" id="GO:0000724">
    <property type="term" value="P:double-strand break repair via homologous recombination"/>
    <property type="evidence" value="ECO:0007669"/>
    <property type="project" value="TreeGrafter"/>
</dbReference>
<feature type="region of interest" description="Disordered" evidence="9">
    <location>
        <begin position="417"/>
        <end position="441"/>
    </location>
</feature>
<dbReference type="Pfam" id="PF13361">
    <property type="entry name" value="UvrD_C"/>
    <property type="match status" value="1"/>
</dbReference>
<dbReference type="Gene3D" id="3.40.50.300">
    <property type="entry name" value="P-loop containing nucleotide triphosphate hydrolases"/>
    <property type="match status" value="2"/>
</dbReference>
<feature type="domain" description="UvrD-like helicase ATP-binding" evidence="10">
    <location>
        <begin position="327"/>
        <end position="644"/>
    </location>
</feature>
<dbReference type="PANTHER" id="PTHR11070">
    <property type="entry name" value="UVRD / RECB / PCRA DNA HELICASE FAMILY MEMBER"/>
    <property type="match status" value="1"/>
</dbReference>
<feature type="compositionally biased region" description="Polar residues" evidence="9">
    <location>
        <begin position="483"/>
        <end position="500"/>
    </location>
</feature>
<feature type="region of interest" description="Disordered" evidence="9">
    <location>
        <begin position="482"/>
        <end position="507"/>
    </location>
</feature>
<feature type="compositionally biased region" description="Polar residues" evidence="9">
    <location>
        <begin position="423"/>
        <end position="433"/>
    </location>
</feature>
<sequence length="1137" mass="127716">MSSLHRRTLSQGAFFSSQRRTNRAPAKIALLPQEILLNIAGYLSNIDVKCFIRAFPPTQRPNPGRSFQHWQRLLGRFTAELERIYDAIENWRRDKEKILAPVAASSVNQEIPEAANFDNTVFPAVLAEMHIPCSNIKQIQLEDIFFSLDSLASTLNLSLAPLVDCVDAEEGSRKLRCALEPFLPRATIQSLLPAQLSQRIPSMQPPLVDRILLTAYLLFSKLKPDDILNLLPKNSKNGYMSEQTLAEHFSYMLLFIRVYQLDGHLWNDFLRSTKDPVTDKVRWNYANGSPLSPQGLQILRRRLEKWFVDYHESPTDLLSDPKKSILTNEQSAFVNTEIRKNEIFKVRAYAGTGKTKCLVDYASRRPRKKVLYVAYNRNAKLDADLRFRGCANVDCKTLHSVAFNALSVVNPIVDKQVKGRPVPQTSSSLQPSSRRGKLSRIQSAPEDNKFLRNWEVYTIVEALDMTLDAVASVFTTPFDWQDEPSSWSSGSRNNGQTVGTAKNPKNPENLARVITTGIDRFCQSKAREPDIAHLSLAQCRTKLCNPELAVSWVKKFWKMIEAGESPLMTHDCYLKMFSLTRNPDADRKTFGSYDVVMFDEAQDANPCMANIILRQRDAAGIIIIGDPYQMIYGFRGARNECFDDEKLPPTKTFHLTRSFRFGREVADIANLILGSVGERTPVHGVNMNVPSPAVFLPPPVSAVPTATPPSGKHTVIFRTNLELVKYFFSSFTRDPSKSMCLRTSAANASTALVPLLKAGYLLYTGKTVRHPRLRGIATFQDAKAYLQREDKSGGMDTDEVDIQAVALIVGMEKFYAESNTGGGDFLSMLDASAECISDTEANADAVLTTAHQAKGLEWDDVIVADDFVTTSLGSKDSANQGWCNESTNLLYVACTRARKRLQLSHGLSSFFTSRVGTYRFFFSPISYEATGDSSCPCCRGKQPFKTFLSELLAITDGVRSADMTGYLSSLPSPCIGYEAINPRRNPSASNGWIDYTRTPPNPIELPNCMYLPAITCVNCVLAWRYLSHQTHGDLFRFAAWFKACLGFSTYAYHSDYHLFWADRFTQYQPSHPRAPRKGGIRDIYRLSLRLGLENKQNIGRAQESETSWSDFVFGKAKEAGVEYDDDDIDDFIMGFEE</sequence>
<dbReference type="AlphaFoldDB" id="A0AAV9X565"/>
<dbReference type="InterPro" id="IPR027417">
    <property type="entry name" value="P-loop_NTPase"/>
</dbReference>
<dbReference type="GO" id="GO:0005524">
    <property type="term" value="F:ATP binding"/>
    <property type="evidence" value="ECO:0007669"/>
    <property type="project" value="UniProtKB-KW"/>
</dbReference>
<dbReference type="GO" id="GO:0005634">
    <property type="term" value="C:nucleus"/>
    <property type="evidence" value="ECO:0007669"/>
    <property type="project" value="TreeGrafter"/>
</dbReference>
<name>A0AAV9X565_9PEZI</name>
<evidence type="ECO:0000256" key="9">
    <source>
        <dbReference type="SAM" id="MobiDB-lite"/>
    </source>
</evidence>
<dbReference type="EC" id="5.6.2.4" evidence="7"/>
<accession>A0AAV9X565</accession>
<evidence type="ECO:0000256" key="3">
    <source>
        <dbReference type="ARBA" id="ARBA00022806"/>
    </source>
</evidence>
<keyword evidence="3" id="KW-0347">Helicase</keyword>
<evidence type="ECO:0000256" key="4">
    <source>
        <dbReference type="ARBA" id="ARBA00022840"/>
    </source>
</evidence>
<reference evidence="12 13" key="1">
    <citation type="submission" date="2019-10" db="EMBL/GenBank/DDBJ databases">
        <authorList>
            <person name="Palmer J.M."/>
        </authorList>
    </citation>
    <scope>NUCLEOTIDE SEQUENCE [LARGE SCALE GENOMIC DNA]</scope>
    <source>
        <strain evidence="12 13">TWF694</strain>
    </source>
</reference>
<organism evidence="12 13">
    <name type="scientific">Orbilia ellipsospora</name>
    <dbReference type="NCBI Taxonomy" id="2528407"/>
    <lineage>
        <taxon>Eukaryota</taxon>
        <taxon>Fungi</taxon>
        <taxon>Dikarya</taxon>
        <taxon>Ascomycota</taxon>
        <taxon>Pezizomycotina</taxon>
        <taxon>Orbiliomycetes</taxon>
        <taxon>Orbiliales</taxon>
        <taxon>Orbiliaceae</taxon>
        <taxon>Orbilia</taxon>
    </lineage>
</organism>
<comment type="catalytic activity">
    <reaction evidence="6">
        <text>Couples ATP hydrolysis with the unwinding of duplex DNA by translocating in the 3'-5' direction.</text>
        <dbReference type="EC" id="5.6.2.4"/>
    </reaction>
</comment>
<evidence type="ECO:0000256" key="1">
    <source>
        <dbReference type="ARBA" id="ARBA00022741"/>
    </source>
</evidence>
<keyword evidence="2" id="KW-0378">Hydrolase</keyword>
<dbReference type="GO" id="GO:0043138">
    <property type="term" value="F:3'-5' DNA helicase activity"/>
    <property type="evidence" value="ECO:0007669"/>
    <property type="project" value="UniProtKB-EC"/>
</dbReference>
<dbReference type="GO" id="GO:0016787">
    <property type="term" value="F:hydrolase activity"/>
    <property type="evidence" value="ECO:0007669"/>
    <property type="project" value="UniProtKB-KW"/>
</dbReference>
<evidence type="ECO:0000256" key="5">
    <source>
        <dbReference type="ARBA" id="ARBA00023235"/>
    </source>
</evidence>
<keyword evidence="13" id="KW-1185">Reference proteome</keyword>
<dbReference type="Pfam" id="PF00580">
    <property type="entry name" value="UvrD-helicase"/>
    <property type="match status" value="1"/>
</dbReference>
<evidence type="ECO:0000313" key="12">
    <source>
        <dbReference type="EMBL" id="KAK6537136.1"/>
    </source>
</evidence>